<dbReference type="Proteomes" id="UP000255082">
    <property type="component" value="Unassembled WGS sequence"/>
</dbReference>
<dbReference type="EMBL" id="UGRU01000001">
    <property type="protein sequence ID" value="SUA48596.1"/>
    <property type="molecule type" value="Genomic_DNA"/>
</dbReference>
<proteinExistence type="predicted"/>
<organism evidence="1 2">
    <name type="scientific">Nocardia africana</name>
    <dbReference type="NCBI Taxonomy" id="134964"/>
    <lineage>
        <taxon>Bacteria</taxon>
        <taxon>Bacillati</taxon>
        <taxon>Actinomycetota</taxon>
        <taxon>Actinomycetes</taxon>
        <taxon>Mycobacteriales</taxon>
        <taxon>Nocardiaceae</taxon>
        <taxon>Nocardia</taxon>
    </lineage>
</organism>
<protein>
    <submittedName>
        <fullName evidence="1">Uncharacterized protein</fullName>
    </submittedName>
</protein>
<reference evidence="1 2" key="1">
    <citation type="submission" date="2018-06" db="EMBL/GenBank/DDBJ databases">
        <authorList>
            <consortium name="Pathogen Informatics"/>
            <person name="Doyle S."/>
        </authorList>
    </citation>
    <scope>NUCLEOTIDE SEQUENCE [LARGE SCALE GENOMIC DNA]</scope>
    <source>
        <strain evidence="1 2">NCTC13184</strain>
    </source>
</reference>
<accession>A0A378X4T3</accession>
<sequence>MGVLIRTVAETSGNVLTPELTKVLMRVATTARQFTPLMEAIVVSGRNIAETQTMPISELLDQYGSMLVGSASMVDGTVGLVHRLTTIEILNNQRELFDVTVSVVGQRFFPALAGTLFTAQGYLSEYAVMLTPILSAASRMVPTPGVSSTQLSEILSRLDRSFMSTPDGPALNVKIVLNLVPVLTASLPGTLTSTPSGGGR</sequence>
<name>A0A378X4T3_9NOCA</name>
<evidence type="ECO:0000313" key="1">
    <source>
        <dbReference type="EMBL" id="SUA48596.1"/>
    </source>
</evidence>
<evidence type="ECO:0000313" key="2">
    <source>
        <dbReference type="Proteomes" id="UP000255082"/>
    </source>
</evidence>
<gene>
    <name evidence="1" type="ORF">NCTC13184_07150</name>
</gene>
<dbReference type="AlphaFoldDB" id="A0A378X4T3"/>